<proteinExistence type="inferred from homology"/>
<evidence type="ECO:0000259" key="6">
    <source>
        <dbReference type="SMART" id="SM00093"/>
    </source>
</evidence>
<comment type="similarity">
    <text evidence="1 4">Belongs to the serpin family.</text>
</comment>
<evidence type="ECO:0000313" key="8">
    <source>
        <dbReference type="EMBL" id="JAS34676.1"/>
    </source>
</evidence>
<protein>
    <recommendedName>
        <fullName evidence="6">Serpin domain-containing protein</fullName>
    </recommendedName>
</protein>
<keyword evidence="3" id="KW-0722">Serine protease inhibitor</keyword>
<dbReference type="InterPro" id="IPR023796">
    <property type="entry name" value="Serpin_dom"/>
</dbReference>
<accession>A0A1B6E416</accession>
<dbReference type="InterPro" id="IPR036186">
    <property type="entry name" value="Serpin_sf"/>
</dbReference>
<dbReference type="PANTHER" id="PTHR11461">
    <property type="entry name" value="SERINE PROTEASE INHIBITOR, SERPIN"/>
    <property type="match status" value="1"/>
</dbReference>
<dbReference type="InterPro" id="IPR042178">
    <property type="entry name" value="Serpin_sf_1"/>
</dbReference>
<evidence type="ECO:0000256" key="5">
    <source>
        <dbReference type="SAM" id="SignalP"/>
    </source>
</evidence>
<keyword evidence="5" id="KW-0732">Signal</keyword>
<dbReference type="CDD" id="cd19601">
    <property type="entry name" value="serpin42Da-like"/>
    <property type="match status" value="1"/>
</dbReference>
<evidence type="ECO:0000256" key="1">
    <source>
        <dbReference type="ARBA" id="ARBA00009500"/>
    </source>
</evidence>
<evidence type="ECO:0000256" key="2">
    <source>
        <dbReference type="ARBA" id="ARBA00022690"/>
    </source>
</evidence>
<evidence type="ECO:0000256" key="3">
    <source>
        <dbReference type="ARBA" id="ARBA00022900"/>
    </source>
</evidence>
<dbReference type="EMBL" id="GEDC01004628">
    <property type="protein sequence ID" value="JAS32670.1"/>
    <property type="molecule type" value="Transcribed_RNA"/>
</dbReference>
<gene>
    <name evidence="8" type="ORF">g.17136</name>
    <name evidence="7" type="ORF">g.17139</name>
</gene>
<dbReference type="GO" id="GO:0005615">
    <property type="term" value="C:extracellular space"/>
    <property type="evidence" value="ECO:0007669"/>
    <property type="project" value="InterPro"/>
</dbReference>
<dbReference type="GO" id="GO:0004867">
    <property type="term" value="F:serine-type endopeptidase inhibitor activity"/>
    <property type="evidence" value="ECO:0007669"/>
    <property type="project" value="UniProtKB-KW"/>
</dbReference>
<dbReference type="SMART" id="SM00093">
    <property type="entry name" value="SERPIN"/>
    <property type="match status" value="1"/>
</dbReference>
<evidence type="ECO:0000256" key="4">
    <source>
        <dbReference type="RuleBase" id="RU000411"/>
    </source>
</evidence>
<dbReference type="InterPro" id="IPR000215">
    <property type="entry name" value="Serpin_fam"/>
</dbReference>
<feature type="chain" id="PRO_5008581776" description="Serpin domain-containing protein" evidence="5">
    <location>
        <begin position="20"/>
        <end position="413"/>
    </location>
</feature>
<dbReference type="AlphaFoldDB" id="A0A1B6E416"/>
<evidence type="ECO:0000313" key="7">
    <source>
        <dbReference type="EMBL" id="JAS32670.1"/>
    </source>
</evidence>
<sequence length="413" mass="46608">MVLLYFIGIILFVTSIMESTELTETQNEILDSVLKGSTNFAIDLYNVLKNEPGNLFFSPISLQLVLALAYSGAKASTAEEISKALLLPQKLEDVLEGYSLLLKLFDDPSLSVANKMFIEESFKLLPEFQASADKFFKAPADLVTFIKNSEGARNYINQWVEEKTKNKIKELLSKGVVSKETKLVLVNAIHFKADWSVKFLEKDTKKKTFYISKNESVETDMMHMTKKLDFLHDKELQFKALKLKYAESDLAMLILLPDAIDGLADLESKLSLIDFTEKFKHFSRPEVEVQLPKFKLETSMQLNDVLKQMGITTMFSKDANFSGISTQSDLVVSDVIQKAFVEVNEKGTEAAAATVMAIRLKRSLMLDNETEVFIGDHPFLFVIVTNKDPAMIVFLGKYTHPNVEVDKHSHAEL</sequence>
<keyword evidence="2" id="KW-0646">Protease inhibitor</keyword>
<dbReference type="Gene3D" id="3.30.497.10">
    <property type="entry name" value="Antithrombin, subunit I, domain 2"/>
    <property type="match status" value="1"/>
</dbReference>
<dbReference type="Gene3D" id="2.30.39.10">
    <property type="entry name" value="Alpha-1-antitrypsin, domain 1"/>
    <property type="match status" value="1"/>
</dbReference>
<reference evidence="7" key="1">
    <citation type="submission" date="2015-12" db="EMBL/GenBank/DDBJ databases">
        <title>De novo transcriptome assembly of four potential Pierce s Disease insect vectors from Arizona vineyards.</title>
        <authorList>
            <person name="Tassone E.E."/>
        </authorList>
    </citation>
    <scope>NUCLEOTIDE SEQUENCE</scope>
</reference>
<dbReference type="EMBL" id="GEDC01002622">
    <property type="protein sequence ID" value="JAS34676.1"/>
    <property type="molecule type" value="Transcribed_RNA"/>
</dbReference>
<dbReference type="PANTHER" id="PTHR11461:SF211">
    <property type="entry name" value="GH10112P-RELATED"/>
    <property type="match status" value="1"/>
</dbReference>
<organism evidence="7">
    <name type="scientific">Clastoptera arizonana</name>
    <name type="common">Arizona spittle bug</name>
    <dbReference type="NCBI Taxonomy" id="38151"/>
    <lineage>
        <taxon>Eukaryota</taxon>
        <taxon>Metazoa</taxon>
        <taxon>Ecdysozoa</taxon>
        <taxon>Arthropoda</taxon>
        <taxon>Hexapoda</taxon>
        <taxon>Insecta</taxon>
        <taxon>Pterygota</taxon>
        <taxon>Neoptera</taxon>
        <taxon>Paraneoptera</taxon>
        <taxon>Hemiptera</taxon>
        <taxon>Auchenorrhyncha</taxon>
        <taxon>Cercopoidea</taxon>
        <taxon>Clastopteridae</taxon>
        <taxon>Clastoptera</taxon>
    </lineage>
</organism>
<feature type="signal peptide" evidence="5">
    <location>
        <begin position="1"/>
        <end position="19"/>
    </location>
</feature>
<dbReference type="Pfam" id="PF00079">
    <property type="entry name" value="Serpin"/>
    <property type="match status" value="1"/>
</dbReference>
<dbReference type="SUPFAM" id="SSF56574">
    <property type="entry name" value="Serpins"/>
    <property type="match status" value="1"/>
</dbReference>
<feature type="domain" description="Serpin" evidence="6">
    <location>
        <begin position="42"/>
        <end position="401"/>
    </location>
</feature>
<name>A0A1B6E416_9HEMI</name>
<dbReference type="InterPro" id="IPR042185">
    <property type="entry name" value="Serpin_sf_2"/>
</dbReference>